<feature type="transmembrane region" description="Helical" evidence="1">
    <location>
        <begin position="65"/>
        <end position="87"/>
    </location>
</feature>
<gene>
    <name evidence="2" type="ORF">MT2528_4791</name>
    <name evidence="3" type="ORF">NVI5450_4488</name>
</gene>
<dbReference type="EMBL" id="FPLJ01000145">
    <property type="protein sequence ID" value="SGZ04283.1"/>
    <property type="molecule type" value="Genomic_DNA"/>
</dbReference>
<proteinExistence type="predicted"/>
<dbReference type="PATRIC" id="fig|80854.5.peg.1105"/>
<dbReference type="Proteomes" id="UP000182660">
    <property type="component" value="Unassembled WGS sequence"/>
</dbReference>
<dbReference type="Proteomes" id="UP000183794">
    <property type="component" value="Unassembled WGS sequence"/>
</dbReference>
<evidence type="ECO:0000313" key="4">
    <source>
        <dbReference type="Proteomes" id="UP000182660"/>
    </source>
</evidence>
<dbReference type="GeneID" id="61298232"/>
<dbReference type="EMBL" id="FPLD01000131">
    <property type="protein sequence ID" value="SGZ17254.1"/>
    <property type="molecule type" value="Genomic_DNA"/>
</dbReference>
<evidence type="ECO:0000313" key="5">
    <source>
        <dbReference type="Proteomes" id="UP000183794"/>
    </source>
</evidence>
<keyword evidence="1" id="KW-0812">Transmembrane</keyword>
<dbReference type="KEGG" id="mvs:MVIS_1045"/>
<keyword evidence="4" id="KW-1185">Reference proteome</keyword>
<evidence type="ECO:0000256" key="1">
    <source>
        <dbReference type="SAM" id="Phobius"/>
    </source>
</evidence>
<name>A0A090IB94_9GAMM</name>
<accession>A0A090IB94</accession>
<sequence>MVTDKQDLWFAALEEENNERLAQLEEAMQAKDKLHEINAVKIRKKAKSAAEFKAKHPKLSFMKRYNVIIIMILFLFITVAFNIYMFIR</sequence>
<dbReference type="STRING" id="80854.MVIS_1045"/>
<organism evidence="3 5">
    <name type="scientific">Moritella viscosa</name>
    <dbReference type="NCBI Taxonomy" id="80854"/>
    <lineage>
        <taxon>Bacteria</taxon>
        <taxon>Pseudomonadati</taxon>
        <taxon>Pseudomonadota</taxon>
        <taxon>Gammaproteobacteria</taxon>
        <taxon>Alteromonadales</taxon>
        <taxon>Moritellaceae</taxon>
        <taxon>Moritella</taxon>
    </lineage>
</organism>
<dbReference type="OrthoDB" id="6401152at2"/>
<protein>
    <submittedName>
        <fullName evidence="3">Uncharacterized protein</fullName>
    </submittedName>
</protein>
<dbReference type="HOGENOM" id="CLU_2465657_0_0_6"/>
<keyword evidence="1" id="KW-0472">Membrane</keyword>
<evidence type="ECO:0000313" key="3">
    <source>
        <dbReference type="EMBL" id="SGZ17254.1"/>
    </source>
</evidence>
<reference evidence="2 4" key="2">
    <citation type="submission" date="2016-11" db="EMBL/GenBank/DDBJ databases">
        <authorList>
            <person name="Klemetsen T."/>
        </authorList>
    </citation>
    <scope>NUCLEOTIDE SEQUENCE [LARGE SCALE GENOMIC DNA]</scope>
    <source>
        <strain evidence="2">MT 2528</strain>
    </source>
</reference>
<reference evidence="3 5" key="1">
    <citation type="submission" date="2016-11" db="EMBL/GenBank/DDBJ databases">
        <authorList>
            <person name="Jaros S."/>
            <person name="Januszkiewicz K."/>
            <person name="Wedrychowicz H."/>
        </authorList>
    </citation>
    <scope>NUCLEOTIDE SEQUENCE [LARGE SCALE GENOMIC DNA]</scope>
    <source>
        <strain evidence="3">NVI 5450</strain>
    </source>
</reference>
<dbReference type="AlphaFoldDB" id="A0A090IB94"/>
<evidence type="ECO:0000313" key="2">
    <source>
        <dbReference type="EMBL" id="SGZ04283.1"/>
    </source>
</evidence>
<keyword evidence="1" id="KW-1133">Transmembrane helix</keyword>
<dbReference type="RefSeq" id="WP_045109428.1">
    <property type="nucleotide sequence ID" value="NZ_CAWQZC010000047.1"/>
</dbReference>